<feature type="domain" description="RanBP2-type" evidence="18">
    <location>
        <begin position="491"/>
        <end position="520"/>
    </location>
</feature>
<keyword evidence="7" id="KW-0808">Transferase</keyword>
<dbReference type="SUPFAM" id="SSF54236">
    <property type="entry name" value="Ubiquitin-like"/>
    <property type="match status" value="1"/>
</dbReference>
<comment type="similarity">
    <text evidence="3">Belongs to the RBR family.</text>
</comment>
<dbReference type="Gene3D" id="3.10.20.90">
    <property type="entry name" value="Phosphatidylinositol 3-kinase Catalytic Subunit, Chain A, domain 1"/>
    <property type="match status" value="1"/>
</dbReference>
<keyword evidence="14" id="KW-0175">Coiled coil</keyword>
<keyword evidence="21" id="KW-1185">Reference proteome</keyword>
<dbReference type="GO" id="GO:0071797">
    <property type="term" value="C:LUBAC complex"/>
    <property type="evidence" value="ECO:0007669"/>
    <property type="project" value="TreeGrafter"/>
</dbReference>
<evidence type="ECO:0000256" key="2">
    <source>
        <dbReference type="ARBA" id="ARBA00004906"/>
    </source>
</evidence>
<keyword evidence="10 13" id="KW-0863">Zinc-finger</keyword>
<evidence type="ECO:0000259" key="16">
    <source>
        <dbReference type="PROSITE" id="PS50053"/>
    </source>
</evidence>
<keyword evidence="9" id="KW-0677">Repeat</keyword>
<sequence length="1456" mass="164830">MSEPIAAATSEQSPGTDPRSKRNSGLFAFFKWFKPGSRESIIADDSSRSSSLESVASDKSSGTVASFRYVSPTVYENKVVLEKQVPIGPETDTYKARLKQRDKRRENDKNVTLRKKYNLFFNRETLLRTQKPLEEDENSKSLPLMTRAHIMEVEPQKVHRRTNSESSKVRRAGAYLHVKGKRKAPQPPGGNKLPLDPSSTNSLKRKKRVAPAPPPKLQITENQEEDVLANDYLKLDHGVLKPVKEDNRPKTPQENLQAQNMYTLSPSSSRGSFVEAPVSPRPWYKRNSTSKEMLAKKENKYEPIERLPEVQYMRNSTLDLTLEDSLPNPKDEKRKEDKRKSGLSFLTNISELDREASEIIKNKAEYERIIKINNEIPEFMKPREIKSNIPSTTTTDSWALPKRRSARDLIAKFNAITNVTKVSVFGVSQKDKYFGKQTSLDETKQRKLLESHKKRIEDIDKKKEDRFSPLMKSESASAVKLSIKESTPKMERKSWNCPKCNLENEYWRIICHVCSAIKPYFDDFSSSSKINTNDAEQTKPSSPVALKKDFLAQNNLFERSKTQIGFSALACYNANNKLKSETSTSNPESKVDDTSKKEERDRLKKMLIEMKNSLPKRKSNILMKQNSRTSIIMENPYDDINKETKEIPQEKKQQEEENKPIEKTQAEKVAEILIGTQQTIYENIKVRKTENPKPLKVCSSAQTSAVMRKLVPESSLKKLIENHKVNNAYEPMKVQDFEDIYSDKNGKNAAKLYANLAQNDELSLFFNVPKCNLDNKLSDINGESRKNINTDTIEINRLLRRLENAIGKGELTEAAIFAKELAQLKVNCSVIRQKAQGQSGGKHQGFQIEMYVEDKVSHRGPFPIDVTESQTVAELKQQIAAEFEIPVEVQRWILGKELVVDDNSSLKHHNITEGCPVFLYLVAPEKKPREFQTKKSSAIAQPSTSTSSNDSSTINSISINLRQTKNVNATTEKNDIPEPKKNKIEAPKIVNVIPKSSDVAKAEVIRIVPIQKGITNGKPESGIKPPSTVTEIKVDIKPYSSRYEKDDIKEEKTGLVRATATKIEVFQAPPLLTANINSTQETPRRASVQQTSSHESSKSETVKTEVKEANISSTSASSDKSSTRIYPNLSNLSTTATLSQIAPNASIEEYDTNTLRPPKEWECHLCTLLNPDSSNICAVCATVRIKKTSLRRWNKKKPAPQPQKDQTYLQLVNLDSADLVANADVFECLVCFLEVAKGDGVTLRECLHQFCKDCLARTVEFSDDAEIKCPFRDEEYSCNIAMQDREIKALVSPDMYEQHLAKSMAQAENRMEKTFHCKTPDCKGWCIFEDNVNEFRCPVCRKTNCLTCQAIHMGANCKQYQERMKDESNMNEDARRTKDFLEEMVEKGEAIACPTCKVILMKKWGCDWLRCSMCKTEICWVTRGPRWGPGGKGDTSGGCKCGLNGVKCHPKCNYCH</sequence>
<feature type="region of interest" description="Disordered" evidence="15">
    <location>
        <begin position="1074"/>
        <end position="1123"/>
    </location>
</feature>
<evidence type="ECO:0000256" key="3">
    <source>
        <dbReference type="ARBA" id="ARBA00008278"/>
    </source>
</evidence>
<dbReference type="SUPFAM" id="SSF57850">
    <property type="entry name" value="RING/U-box"/>
    <property type="match status" value="3"/>
</dbReference>
<keyword evidence="6" id="KW-0597">Phosphoprotein</keyword>
<feature type="coiled-coil region" evidence="14">
    <location>
        <begin position="1357"/>
        <end position="1384"/>
    </location>
</feature>
<dbReference type="PROSITE" id="PS50199">
    <property type="entry name" value="ZF_RANBP2_2"/>
    <property type="match status" value="2"/>
</dbReference>
<dbReference type="GO" id="GO:0008270">
    <property type="term" value="F:zinc ion binding"/>
    <property type="evidence" value="ECO:0007669"/>
    <property type="project" value="UniProtKB-KW"/>
</dbReference>
<dbReference type="InterPro" id="IPR000626">
    <property type="entry name" value="Ubiquitin-like_dom"/>
</dbReference>
<dbReference type="InterPro" id="IPR051628">
    <property type="entry name" value="LUBAC_E3_Ligases"/>
</dbReference>
<accession>A0A9N9MQ17</accession>
<dbReference type="SMART" id="SM00547">
    <property type="entry name" value="ZnF_RBZ"/>
    <property type="match status" value="2"/>
</dbReference>
<keyword evidence="8" id="KW-0479">Metal-binding</keyword>
<feature type="region of interest" description="Disordered" evidence="15">
    <location>
        <begin position="43"/>
        <end position="62"/>
    </location>
</feature>
<dbReference type="GO" id="GO:0097039">
    <property type="term" value="P:protein linear polyubiquitination"/>
    <property type="evidence" value="ECO:0007669"/>
    <property type="project" value="TreeGrafter"/>
</dbReference>
<dbReference type="Pfam" id="PF00240">
    <property type="entry name" value="ubiquitin"/>
    <property type="match status" value="1"/>
</dbReference>
<feature type="region of interest" description="Disordered" evidence="15">
    <location>
        <begin position="320"/>
        <end position="340"/>
    </location>
</feature>
<dbReference type="EC" id="2.3.2.31" evidence="4"/>
<dbReference type="FunFam" id="3.30.40.10:FF:000137">
    <property type="entry name" value="RanBP-type and C3HC4-type zinc finger-containing protein 1"/>
    <property type="match status" value="1"/>
</dbReference>
<dbReference type="PROSITE" id="PS50053">
    <property type="entry name" value="UBIQUITIN_2"/>
    <property type="match status" value="1"/>
</dbReference>
<reference evidence="20" key="1">
    <citation type="submission" date="2022-01" db="EMBL/GenBank/DDBJ databases">
        <authorList>
            <person name="King R."/>
        </authorList>
    </citation>
    <scope>NUCLEOTIDE SEQUENCE</scope>
</reference>
<evidence type="ECO:0000256" key="7">
    <source>
        <dbReference type="ARBA" id="ARBA00022679"/>
    </source>
</evidence>
<feature type="compositionally biased region" description="Polar residues" evidence="15">
    <location>
        <begin position="579"/>
        <end position="588"/>
    </location>
</feature>
<dbReference type="CDD" id="cd16633">
    <property type="entry name" value="mRING-HC-C3HC3D_RBR_HOIL1"/>
    <property type="match status" value="1"/>
</dbReference>
<dbReference type="PROSITE" id="PS50089">
    <property type="entry name" value="ZF_RING_2"/>
    <property type="match status" value="1"/>
</dbReference>
<organism evidence="20 21">
    <name type="scientific">Ceutorhynchus assimilis</name>
    <name type="common">cabbage seed weevil</name>
    <dbReference type="NCBI Taxonomy" id="467358"/>
    <lineage>
        <taxon>Eukaryota</taxon>
        <taxon>Metazoa</taxon>
        <taxon>Ecdysozoa</taxon>
        <taxon>Arthropoda</taxon>
        <taxon>Hexapoda</taxon>
        <taxon>Insecta</taxon>
        <taxon>Pterygota</taxon>
        <taxon>Neoptera</taxon>
        <taxon>Endopterygota</taxon>
        <taxon>Coleoptera</taxon>
        <taxon>Polyphaga</taxon>
        <taxon>Cucujiformia</taxon>
        <taxon>Curculionidae</taxon>
        <taxon>Ceutorhynchinae</taxon>
        <taxon>Ceutorhynchus</taxon>
    </lineage>
</organism>
<evidence type="ECO:0000256" key="13">
    <source>
        <dbReference type="PROSITE-ProRule" id="PRU00322"/>
    </source>
</evidence>
<dbReference type="CDD" id="cd20358">
    <property type="entry name" value="Rcat_RBR_HOIL1"/>
    <property type="match status" value="1"/>
</dbReference>
<dbReference type="GO" id="GO:0043130">
    <property type="term" value="F:ubiquitin binding"/>
    <property type="evidence" value="ECO:0007669"/>
    <property type="project" value="TreeGrafter"/>
</dbReference>
<evidence type="ECO:0000313" key="21">
    <source>
        <dbReference type="Proteomes" id="UP001152799"/>
    </source>
</evidence>
<dbReference type="GO" id="GO:0061630">
    <property type="term" value="F:ubiquitin protein ligase activity"/>
    <property type="evidence" value="ECO:0007669"/>
    <property type="project" value="UniProtKB-EC"/>
</dbReference>
<feature type="compositionally biased region" description="Polar residues" evidence="15">
    <location>
        <begin position="1074"/>
        <end position="1094"/>
    </location>
</feature>
<dbReference type="Gene3D" id="4.10.1060.10">
    <property type="entry name" value="Zinc finger, RanBP2-type"/>
    <property type="match status" value="1"/>
</dbReference>
<evidence type="ECO:0000259" key="18">
    <source>
        <dbReference type="PROSITE" id="PS50199"/>
    </source>
</evidence>
<gene>
    <name evidence="20" type="ORF">CEUTPL_LOCUS9719</name>
</gene>
<dbReference type="OrthoDB" id="261960at2759"/>
<protein>
    <recommendedName>
        <fullName evidence="5">RanBP-type and C3HC4-type zinc finger-containing protein 1</fullName>
        <ecNumber evidence="4">2.3.2.31</ecNumber>
    </recommendedName>
</protein>
<feature type="region of interest" description="Disordered" evidence="15">
    <location>
        <begin position="1"/>
        <end position="23"/>
    </location>
</feature>
<dbReference type="InterPro" id="IPR047558">
    <property type="entry name" value="BRcat_RBR_HOIL1"/>
</dbReference>
<dbReference type="InterPro" id="IPR001841">
    <property type="entry name" value="Znf_RING"/>
</dbReference>
<dbReference type="InterPro" id="IPR013083">
    <property type="entry name" value="Znf_RING/FYVE/PHD"/>
</dbReference>
<dbReference type="PANTHER" id="PTHR22770:SF13">
    <property type="entry name" value="RING-TYPE DOMAIN-CONTAINING PROTEIN"/>
    <property type="match status" value="1"/>
</dbReference>
<comment type="pathway">
    <text evidence="2">Protein modification; protein ubiquitination.</text>
</comment>
<dbReference type="Proteomes" id="UP001152799">
    <property type="component" value="Chromosome 5"/>
</dbReference>
<evidence type="ECO:0000256" key="4">
    <source>
        <dbReference type="ARBA" id="ARBA00012251"/>
    </source>
</evidence>
<feature type="region of interest" description="Disordered" evidence="15">
    <location>
        <begin position="932"/>
        <end position="954"/>
    </location>
</feature>
<feature type="domain" description="RING-type" evidence="19">
    <location>
        <begin position="1224"/>
        <end position="1452"/>
    </location>
</feature>
<feature type="compositionally biased region" description="Basic and acidic residues" evidence="15">
    <location>
        <begin position="589"/>
        <end position="599"/>
    </location>
</feature>
<feature type="compositionally biased region" description="Basic and acidic residues" evidence="15">
    <location>
        <begin position="329"/>
        <end position="340"/>
    </location>
</feature>
<comment type="catalytic activity">
    <reaction evidence="1">
        <text>[E2 ubiquitin-conjugating enzyme]-S-ubiquitinyl-L-cysteine + [acceptor protein]-L-lysine = [E2 ubiquitin-conjugating enzyme]-L-cysteine + [acceptor protein]-N(6)-ubiquitinyl-L-lysine.</text>
        <dbReference type="EC" id="2.3.2.31"/>
    </reaction>
</comment>
<feature type="compositionally biased region" description="Low complexity" evidence="15">
    <location>
        <begin position="943"/>
        <end position="954"/>
    </location>
</feature>
<dbReference type="InterPro" id="IPR036443">
    <property type="entry name" value="Znf_RanBP2_sf"/>
</dbReference>
<feature type="region of interest" description="Disordered" evidence="15">
    <location>
        <begin position="156"/>
        <end position="222"/>
    </location>
</feature>
<keyword evidence="11" id="KW-0833">Ubl conjugation pathway</keyword>
<feature type="domain" description="RanBP2-type" evidence="18">
    <location>
        <begin position="1156"/>
        <end position="1186"/>
    </location>
</feature>
<dbReference type="InterPro" id="IPR044066">
    <property type="entry name" value="TRIAD_supradom"/>
</dbReference>
<dbReference type="PANTHER" id="PTHR22770">
    <property type="entry name" value="UBIQUITIN CONJUGATING ENZYME 7 INTERACTING PROTEIN-RELATED"/>
    <property type="match status" value="1"/>
</dbReference>
<dbReference type="SMART" id="SM00213">
    <property type="entry name" value="UBQ"/>
    <property type="match status" value="1"/>
</dbReference>
<feature type="domain" description="Ubiquitin-like" evidence="16">
    <location>
        <begin position="848"/>
        <end position="921"/>
    </location>
</feature>
<dbReference type="Gene3D" id="3.30.40.10">
    <property type="entry name" value="Zinc/RING finger domain, C3HC4 (zinc finger)"/>
    <property type="match status" value="1"/>
</dbReference>
<evidence type="ECO:0000256" key="8">
    <source>
        <dbReference type="ARBA" id="ARBA00022723"/>
    </source>
</evidence>
<dbReference type="PROSITE" id="PS00518">
    <property type="entry name" value="ZF_RING_1"/>
    <property type="match status" value="1"/>
</dbReference>
<evidence type="ECO:0000259" key="19">
    <source>
        <dbReference type="PROSITE" id="PS51873"/>
    </source>
</evidence>
<evidence type="ECO:0000256" key="15">
    <source>
        <dbReference type="SAM" id="MobiDB-lite"/>
    </source>
</evidence>
<evidence type="ECO:0000256" key="11">
    <source>
        <dbReference type="ARBA" id="ARBA00022786"/>
    </source>
</evidence>
<dbReference type="InterPro" id="IPR047557">
    <property type="entry name" value="Rcat_RBR_HOIL1"/>
</dbReference>
<dbReference type="InterPro" id="IPR017907">
    <property type="entry name" value="Znf_RING_CS"/>
</dbReference>
<dbReference type="EMBL" id="OU892281">
    <property type="protein sequence ID" value="CAG9769204.1"/>
    <property type="molecule type" value="Genomic_DNA"/>
</dbReference>
<feature type="region of interest" description="Disordered" evidence="15">
    <location>
        <begin position="579"/>
        <end position="599"/>
    </location>
</feature>
<dbReference type="GO" id="GO:0043161">
    <property type="term" value="P:proteasome-mediated ubiquitin-dependent protein catabolic process"/>
    <property type="evidence" value="ECO:0007669"/>
    <property type="project" value="TreeGrafter"/>
</dbReference>
<dbReference type="InterPro" id="IPR001876">
    <property type="entry name" value="Znf_RanBP2"/>
</dbReference>
<evidence type="ECO:0000256" key="14">
    <source>
        <dbReference type="SAM" id="Coils"/>
    </source>
</evidence>
<dbReference type="CDD" id="cd20345">
    <property type="entry name" value="BRcat_RBR_HOIL1"/>
    <property type="match status" value="1"/>
</dbReference>
<evidence type="ECO:0000259" key="17">
    <source>
        <dbReference type="PROSITE" id="PS50089"/>
    </source>
</evidence>
<dbReference type="InterPro" id="IPR029071">
    <property type="entry name" value="Ubiquitin-like_domsf"/>
</dbReference>
<keyword evidence="12" id="KW-0862">Zinc</keyword>
<evidence type="ECO:0000256" key="10">
    <source>
        <dbReference type="ARBA" id="ARBA00022771"/>
    </source>
</evidence>
<feature type="domain" description="RING-type" evidence="17">
    <location>
        <begin position="1228"/>
        <end position="1270"/>
    </location>
</feature>
<evidence type="ECO:0000256" key="6">
    <source>
        <dbReference type="ARBA" id="ARBA00022553"/>
    </source>
</evidence>
<name>A0A9N9MQ17_9CUCU</name>
<feature type="compositionally biased region" description="Low complexity" evidence="15">
    <location>
        <begin position="43"/>
        <end position="57"/>
    </location>
</feature>
<evidence type="ECO:0000256" key="12">
    <source>
        <dbReference type="ARBA" id="ARBA00022833"/>
    </source>
</evidence>
<evidence type="ECO:0000256" key="1">
    <source>
        <dbReference type="ARBA" id="ARBA00001798"/>
    </source>
</evidence>
<dbReference type="GO" id="GO:0009893">
    <property type="term" value="P:positive regulation of metabolic process"/>
    <property type="evidence" value="ECO:0007669"/>
    <property type="project" value="UniProtKB-ARBA"/>
</dbReference>
<proteinExistence type="inferred from homology"/>
<dbReference type="PROSITE" id="PS01358">
    <property type="entry name" value="ZF_RANBP2_1"/>
    <property type="match status" value="2"/>
</dbReference>
<evidence type="ECO:0000313" key="20">
    <source>
        <dbReference type="EMBL" id="CAG9769204.1"/>
    </source>
</evidence>
<dbReference type="PROSITE" id="PS51873">
    <property type="entry name" value="TRIAD"/>
    <property type="match status" value="1"/>
</dbReference>
<feature type="compositionally biased region" description="Basic and acidic residues" evidence="15">
    <location>
        <begin position="1095"/>
        <end position="1108"/>
    </location>
</feature>
<dbReference type="SUPFAM" id="SSF90209">
    <property type="entry name" value="Ran binding protein zinc finger-like"/>
    <property type="match status" value="1"/>
</dbReference>
<dbReference type="InterPro" id="IPR047559">
    <property type="entry name" value="HOIL1_RBR_mRING-HC-C3HC3D"/>
</dbReference>
<evidence type="ECO:0000256" key="9">
    <source>
        <dbReference type="ARBA" id="ARBA00022737"/>
    </source>
</evidence>
<evidence type="ECO:0000256" key="5">
    <source>
        <dbReference type="ARBA" id="ARBA00017887"/>
    </source>
</evidence>